<dbReference type="PROSITE" id="PS51084">
    <property type="entry name" value="HIT_2"/>
    <property type="match status" value="1"/>
</dbReference>
<dbReference type="InterPro" id="IPR036265">
    <property type="entry name" value="HIT-like_sf"/>
</dbReference>
<evidence type="ECO:0000259" key="1">
    <source>
        <dbReference type="PROSITE" id="PS51084"/>
    </source>
</evidence>
<name>A0A644UHP6_9ZZZZ</name>
<dbReference type="AlphaFoldDB" id="A0A644UHP6"/>
<dbReference type="PANTHER" id="PTHR23089">
    <property type="entry name" value="HISTIDINE TRIAD HIT PROTEIN"/>
    <property type="match status" value="1"/>
</dbReference>
<dbReference type="InterPro" id="IPR011146">
    <property type="entry name" value="HIT-like"/>
</dbReference>
<dbReference type="CDD" id="cd01276">
    <property type="entry name" value="PKCI_related"/>
    <property type="match status" value="1"/>
</dbReference>
<protein>
    <submittedName>
        <fullName evidence="2">Putative HIT-like protein</fullName>
    </submittedName>
</protein>
<dbReference type="Gene3D" id="3.30.428.10">
    <property type="entry name" value="HIT-like"/>
    <property type="match status" value="1"/>
</dbReference>
<sequence>MTDCIFCKIVAGEIPSKKIYEDEKIIVINDLNPGAPVHVLIIPKEHTENILTASSDLLPYIQAKLGEIVKTLGIAEKGFRIVINTGEDGGQSVNHLHFHVLGGKTLGWPPC</sequence>
<evidence type="ECO:0000313" key="2">
    <source>
        <dbReference type="EMBL" id="MPL78400.1"/>
    </source>
</evidence>
<dbReference type="PROSITE" id="PS00892">
    <property type="entry name" value="HIT_1"/>
    <property type="match status" value="1"/>
</dbReference>
<organism evidence="2">
    <name type="scientific">bioreactor metagenome</name>
    <dbReference type="NCBI Taxonomy" id="1076179"/>
    <lineage>
        <taxon>unclassified sequences</taxon>
        <taxon>metagenomes</taxon>
        <taxon>ecological metagenomes</taxon>
    </lineage>
</organism>
<reference evidence="2" key="1">
    <citation type="submission" date="2019-08" db="EMBL/GenBank/DDBJ databases">
        <authorList>
            <person name="Kucharzyk K."/>
            <person name="Murdoch R.W."/>
            <person name="Higgins S."/>
            <person name="Loffler F."/>
        </authorList>
    </citation>
    <scope>NUCLEOTIDE SEQUENCE</scope>
</reference>
<dbReference type="SUPFAM" id="SSF54197">
    <property type="entry name" value="HIT-like"/>
    <property type="match status" value="1"/>
</dbReference>
<dbReference type="GO" id="GO:0003824">
    <property type="term" value="F:catalytic activity"/>
    <property type="evidence" value="ECO:0007669"/>
    <property type="project" value="InterPro"/>
</dbReference>
<dbReference type="EMBL" id="VSSQ01000116">
    <property type="protein sequence ID" value="MPL78400.1"/>
    <property type="molecule type" value="Genomic_DNA"/>
</dbReference>
<feature type="domain" description="HIT" evidence="1">
    <location>
        <begin position="5"/>
        <end position="111"/>
    </location>
</feature>
<dbReference type="InterPro" id="IPR001310">
    <property type="entry name" value="Histidine_triad_HIT"/>
</dbReference>
<dbReference type="InterPro" id="IPR019808">
    <property type="entry name" value="Histidine_triad_CS"/>
</dbReference>
<gene>
    <name evidence="2" type="ORF">SDC9_24264</name>
</gene>
<comment type="caution">
    <text evidence="2">The sequence shown here is derived from an EMBL/GenBank/DDBJ whole genome shotgun (WGS) entry which is preliminary data.</text>
</comment>
<accession>A0A644UHP6</accession>
<dbReference type="Pfam" id="PF01230">
    <property type="entry name" value="HIT"/>
    <property type="match status" value="1"/>
</dbReference>
<dbReference type="PRINTS" id="PR00332">
    <property type="entry name" value="HISTRIAD"/>
</dbReference>
<proteinExistence type="predicted"/>